<dbReference type="InterPro" id="IPR011990">
    <property type="entry name" value="TPR-like_helical_dom_sf"/>
</dbReference>
<dbReference type="NCBIfam" id="TIGR00756">
    <property type="entry name" value="PPR"/>
    <property type="match status" value="7"/>
</dbReference>
<evidence type="ECO:0008006" key="6">
    <source>
        <dbReference type="Google" id="ProtNLM"/>
    </source>
</evidence>
<name>A0A426Y386_ENSVE</name>
<evidence type="ECO:0000313" key="4">
    <source>
        <dbReference type="EMBL" id="RRT46212.1"/>
    </source>
</evidence>
<accession>A0A426Y386</accession>
<evidence type="ECO:0000256" key="2">
    <source>
        <dbReference type="ARBA" id="ARBA00022737"/>
    </source>
</evidence>
<dbReference type="SUPFAM" id="SSF48452">
    <property type="entry name" value="TPR-like"/>
    <property type="match status" value="2"/>
</dbReference>
<dbReference type="Pfam" id="PF01535">
    <property type="entry name" value="PPR"/>
    <property type="match status" value="4"/>
</dbReference>
<evidence type="ECO:0000256" key="3">
    <source>
        <dbReference type="PROSITE-ProRule" id="PRU00708"/>
    </source>
</evidence>
<dbReference type="GO" id="GO:0048731">
    <property type="term" value="P:system development"/>
    <property type="evidence" value="ECO:0007669"/>
    <property type="project" value="UniProtKB-ARBA"/>
</dbReference>
<organism evidence="4 5">
    <name type="scientific">Ensete ventricosum</name>
    <name type="common">Abyssinian banana</name>
    <name type="synonym">Musa ensete</name>
    <dbReference type="NCBI Taxonomy" id="4639"/>
    <lineage>
        <taxon>Eukaryota</taxon>
        <taxon>Viridiplantae</taxon>
        <taxon>Streptophyta</taxon>
        <taxon>Embryophyta</taxon>
        <taxon>Tracheophyta</taxon>
        <taxon>Spermatophyta</taxon>
        <taxon>Magnoliopsida</taxon>
        <taxon>Liliopsida</taxon>
        <taxon>Zingiberales</taxon>
        <taxon>Musaceae</taxon>
        <taxon>Ensete</taxon>
    </lineage>
</organism>
<gene>
    <name evidence="4" type="ORF">B296_00018938</name>
</gene>
<feature type="repeat" description="PPR" evidence="3">
    <location>
        <begin position="221"/>
        <end position="255"/>
    </location>
</feature>
<feature type="repeat" description="PPR" evidence="3">
    <location>
        <begin position="355"/>
        <end position="389"/>
    </location>
</feature>
<dbReference type="Pfam" id="PF13041">
    <property type="entry name" value="PPR_2"/>
    <property type="match status" value="2"/>
</dbReference>
<feature type="repeat" description="PPR" evidence="3">
    <location>
        <begin position="128"/>
        <end position="158"/>
    </location>
</feature>
<dbReference type="GO" id="GO:0003723">
    <property type="term" value="F:RNA binding"/>
    <property type="evidence" value="ECO:0007669"/>
    <property type="project" value="InterPro"/>
</dbReference>
<dbReference type="AlphaFoldDB" id="A0A426Y386"/>
<dbReference type="Proteomes" id="UP000287651">
    <property type="component" value="Unassembled WGS sequence"/>
</dbReference>
<dbReference type="FunFam" id="1.25.40.10:FF:000333">
    <property type="entry name" value="Pentatricopeptide repeat-containing protein"/>
    <property type="match status" value="1"/>
</dbReference>
<comment type="similarity">
    <text evidence="1">Belongs to the PPR family. PCMP-H subfamily.</text>
</comment>
<dbReference type="Pfam" id="PF20431">
    <property type="entry name" value="E_motif"/>
    <property type="match status" value="1"/>
</dbReference>
<evidence type="ECO:0000313" key="5">
    <source>
        <dbReference type="Proteomes" id="UP000287651"/>
    </source>
</evidence>
<dbReference type="EMBL" id="AMZH03015337">
    <property type="protein sequence ID" value="RRT46212.1"/>
    <property type="molecule type" value="Genomic_DNA"/>
</dbReference>
<evidence type="ECO:0000256" key="1">
    <source>
        <dbReference type="ARBA" id="ARBA00006643"/>
    </source>
</evidence>
<proteinExistence type="inferred from homology"/>
<keyword evidence="2" id="KW-0677">Repeat</keyword>
<dbReference type="InterPro" id="IPR046960">
    <property type="entry name" value="PPR_At4g14850-like_plant"/>
</dbReference>
<dbReference type="InterPro" id="IPR046848">
    <property type="entry name" value="E_motif"/>
</dbReference>
<reference evidence="4 5" key="1">
    <citation type="journal article" date="2014" name="Agronomy (Basel)">
        <title>A Draft Genome Sequence for Ensete ventricosum, the Drought-Tolerant Tree Against Hunger.</title>
        <authorList>
            <person name="Harrison J."/>
            <person name="Moore K.A."/>
            <person name="Paszkiewicz K."/>
            <person name="Jones T."/>
            <person name="Grant M."/>
            <person name="Ambacheew D."/>
            <person name="Muzemil S."/>
            <person name="Studholme D.J."/>
        </authorList>
    </citation>
    <scope>NUCLEOTIDE SEQUENCE [LARGE SCALE GENOMIC DNA]</scope>
</reference>
<dbReference type="FunFam" id="1.25.40.10:FF:000184">
    <property type="entry name" value="Pentatricopeptide repeat-containing protein, chloroplastic"/>
    <property type="match status" value="1"/>
</dbReference>
<comment type="caution">
    <text evidence="4">The sequence shown here is derived from an EMBL/GenBank/DDBJ whole genome shotgun (WGS) entry which is preliminary data.</text>
</comment>
<dbReference type="InterPro" id="IPR002885">
    <property type="entry name" value="PPR_rpt"/>
</dbReference>
<dbReference type="Gene3D" id="1.25.40.10">
    <property type="entry name" value="Tetratricopeptide repeat domain"/>
    <property type="match status" value="5"/>
</dbReference>
<dbReference type="PROSITE" id="PS51375">
    <property type="entry name" value="PPR"/>
    <property type="match status" value="5"/>
</dbReference>
<dbReference type="PANTHER" id="PTHR47926:SF545">
    <property type="entry name" value="PENTACOTRIPEPTIDE-REPEAT REGION OF PRORP DOMAIN-CONTAINING PROTEIN"/>
    <property type="match status" value="1"/>
</dbReference>
<dbReference type="PANTHER" id="PTHR47926">
    <property type="entry name" value="PENTATRICOPEPTIDE REPEAT-CONTAINING PROTEIN"/>
    <property type="match status" value="1"/>
</dbReference>
<protein>
    <recommendedName>
        <fullName evidence="6">Pentacotripeptide-repeat region of PRORP domain-containing protein</fullName>
    </recommendedName>
</protein>
<feature type="repeat" description="PPR" evidence="3">
    <location>
        <begin position="27"/>
        <end position="61"/>
    </location>
</feature>
<dbReference type="FunFam" id="1.25.40.10:FF:000125">
    <property type="entry name" value="Pentatricopeptide repeat-containing protein"/>
    <property type="match status" value="1"/>
</dbReference>
<feature type="repeat" description="PPR" evidence="3">
    <location>
        <begin position="159"/>
        <end position="193"/>
    </location>
</feature>
<sequence length="536" mass="59649">MPVPWTAKRAFPSRHCRLASFSSSSSSLSSWTQAIRSAADLGRSRRAVYLYAHMLRSGCRPDPFAAAAALKACARIPSKPLAAAIHGHLQKLGFDSHVYAQTALADVYSKLDGLEAARKIFDGMPVKNVVSWNSILSMRMRAGDMEAARRVFDEMPVRDVISWNSIVSGYAKAGDMDSAAELFDCMPERNPASYNGMISGYINRGDMGMAREFFEEMPVRSNVSWIAMISGYTRCGDVASAWDIFDQMEKKDLYAWNSMIAGYAQNGCPREAIQSFNRMRKPDSGVEPDEMTFASVISACSQLGNLRFGLWIEEYMRLLGIELDDHLRTALVDLYSKCGGMDRAFELFSGLRRRDLVSYSAIILGCGINGRSNDAIKLFQKMLDEKVSPNAATFVGLLTAYNHAGLVEEGRRCFVSMSKKHKIAPSVDHYAIIVDLLGRSGRLEEAYQLIRKMPMQPHVGVWGALLLASRLHGNIEFGEIAARNCFKLKPEESGYYLLLAGLYAEAGKWEKAKRLRKMMEAKGLYKMPGCSWVEPA</sequence>
<dbReference type="GO" id="GO:0009451">
    <property type="term" value="P:RNA modification"/>
    <property type="evidence" value="ECO:0007669"/>
    <property type="project" value="InterPro"/>
</dbReference>